<evidence type="ECO:0000256" key="1">
    <source>
        <dbReference type="SAM" id="MobiDB-lite"/>
    </source>
</evidence>
<feature type="region of interest" description="Disordered" evidence="1">
    <location>
        <begin position="12"/>
        <end position="43"/>
    </location>
</feature>
<evidence type="ECO:0000313" key="3">
    <source>
        <dbReference type="Proteomes" id="UP000317650"/>
    </source>
</evidence>
<protein>
    <submittedName>
        <fullName evidence="2">Uncharacterized protein</fullName>
    </submittedName>
</protein>
<reference evidence="2 3" key="1">
    <citation type="journal article" date="2019" name="Nat. Plants">
        <title>Genome sequencing of Musa balbisiana reveals subgenome evolution and function divergence in polyploid bananas.</title>
        <authorList>
            <person name="Yao X."/>
        </authorList>
    </citation>
    <scope>NUCLEOTIDE SEQUENCE [LARGE SCALE GENOMIC DNA]</scope>
    <source>
        <strain evidence="3">cv. DH-PKW</strain>
        <tissue evidence="2">Leaves</tissue>
    </source>
</reference>
<organism evidence="2 3">
    <name type="scientific">Musa balbisiana</name>
    <name type="common">Banana</name>
    <dbReference type="NCBI Taxonomy" id="52838"/>
    <lineage>
        <taxon>Eukaryota</taxon>
        <taxon>Viridiplantae</taxon>
        <taxon>Streptophyta</taxon>
        <taxon>Embryophyta</taxon>
        <taxon>Tracheophyta</taxon>
        <taxon>Spermatophyta</taxon>
        <taxon>Magnoliopsida</taxon>
        <taxon>Liliopsida</taxon>
        <taxon>Zingiberales</taxon>
        <taxon>Musaceae</taxon>
        <taxon>Musa</taxon>
    </lineage>
</organism>
<dbReference type="EMBL" id="PYDT01000010">
    <property type="protein sequence ID" value="THU48453.1"/>
    <property type="molecule type" value="Genomic_DNA"/>
</dbReference>
<sequence length="74" mass="8538">MLLFLLPKPQRAKNDGVGSLSRAKRTTSSIDRRRREWRGAEEKAKRSEEALRTVITKTINPNFSKLRIDIKTSI</sequence>
<comment type="caution">
    <text evidence="2">The sequence shown here is derived from an EMBL/GenBank/DDBJ whole genome shotgun (WGS) entry which is preliminary data.</text>
</comment>
<dbReference type="Proteomes" id="UP000317650">
    <property type="component" value="Chromosome 9"/>
</dbReference>
<name>A0A4S8IJB1_MUSBA</name>
<dbReference type="AlphaFoldDB" id="A0A4S8IJB1"/>
<keyword evidence="3" id="KW-1185">Reference proteome</keyword>
<accession>A0A4S8IJB1</accession>
<evidence type="ECO:0000313" key="2">
    <source>
        <dbReference type="EMBL" id="THU48453.1"/>
    </source>
</evidence>
<feature type="compositionally biased region" description="Basic and acidic residues" evidence="1">
    <location>
        <begin position="30"/>
        <end position="43"/>
    </location>
</feature>
<proteinExistence type="predicted"/>
<gene>
    <name evidence="2" type="ORF">C4D60_Mb09t26420</name>
</gene>